<organism evidence="1">
    <name type="scientific">hydrothermal vent metagenome</name>
    <dbReference type="NCBI Taxonomy" id="652676"/>
    <lineage>
        <taxon>unclassified sequences</taxon>
        <taxon>metagenomes</taxon>
        <taxon>ecological metagenomes</taxon>
    </lineage>
</organism>
<reference evidence="1" key="1">
    <citation type="submission" date="2018-06" db="EMBL/GenBank/DDBJ databases">
        <authorList>
            <person name="Zhirakovskaya E."/>
        </authorList>
    </citation>
    <scope>NUCLEOTIDE SEQUENCE</scope>
</reference>
<gene>
    <name evidence="1" type="ORF">MNBD_GAMMA12-92</name>
</gene>
<accession>A0A3B0Z772</accession>
<sequence length="185" mass="21522">MNYYIVKINWSTVTDNISNEFDILDAYSGLGGDIWPLFDSSDYTQKRFHDEFKTKQEYIDLNNGTSELVCFDLNLAKNYHTECKKYFDDVFLLELCEYNNLINDGLDFGSPDGGYSIIESAIIMKEDMASAKKYLNPFGLFKYFKSYLEFRLQLNNNETEELDSYSLLSIKCLMSNNIGDRNTTF</sequence>
<name>A0A3B0Z772_9ZZZZ</name>
<protein>
    <submittedName>
        <fullName evidence="1">Uncharacterized protein</fullName>
    </submittedName>
</protein>
<evidence type="ECO:0000313" key="1">
    <source>
        <dbReference type="EMBL" id="VAW82099.1"/>
    </source>
</evidence>
<dbReference type="EMBL" id="UOFL01000236">
    <property type="protein sequence ID" value="VAW82099.1"/>
    <property type="molecule type" value="Genomic_DNA"/>
</dbReference>
<proteinExistence type="predicted"/>
<dbReference type="AlphaFoldDB" id="A0A3B0Z772"/>